<feature type="transmembrane region" description="Helical" evidence="1">
    <location>
        <begin position="291"/>
        <end position="312"/>
    </location>
</feature>
<evidence type="ECO:0000313" key="2">
    <source>
        <dbReference type="EMBL" id="QEF96407.1"/>
    </source>
</evidence>
<sequence length="314" mass="34188">MATDFAKPTSDQLEIACQSCGAKLVVQSHMRSTLCPYCASPSIVSRPPSANRPSPTFLVGFVIDHEHATNAVKNWISGSHIFARSDFKAAVPELTRGVYLPAYLYAAVANTQYSASIGENYTETETYTTTDSKGKTVRRTRTVTKTEWRPLSGNHCCYVVDVVVSASQGVTNAALEAVEPFDLRALRRYADSFISGWLAEEPSRGQDECFRLAHDETIEKVGGMLKGFMPGDSHSNLEYQTDLSHEVIDLVLLPIWTYAVRYAEDRPPIQILVNGQTGRVGGKVPVSAAKVTLAVIGVLLLIGIVFIAIMAAQG</sequence>
<dbReference type="PANTHER" id="PTHR37826">
    <property type="entry name" value="FLOTILLIN BAND_7_5 DOMAIN PROTEIN"/>
    <property type="match status" value="1"/>
</dbReference>
<name>A0A5B9MB51_9BACT</name>
<keyword evidence="1" id="KW-0472">Membrane</keyword>
<organism evidence="2 3">
    <name type="scientific">Stieleria maiorica</name>
    <dbReference type="NCBI Taxonomy" id="2795974"/>
    <lineage>
        <taxon>Bacteria</taxon>
        <taxon>Pseudomonadati</taxon>
        <taxon>Planctomycetota</taxon>
        <taxon>Planctomycetia</taxon>
        <taxon>Pirellulales</taxon>
        <taxon>Pirellulaceae</taxon>
        <taxon>Stieleria</taxon>
    </lineage>
</organism>
<dbReference type="EMBL" id="CP036264">
    <property type="protein sequence ID" value="QEF96407.1"/>
    <property type="molecule type" value="Genomic_DNA"/>
</dbReference>
<evidence type="ECO:0000256" key="1">
    <source>
        <dbReference type="SAM" id="Phobius"/>
    </source>
</evidence>
<protein>
    <submittedName>
        <fullName evidence="2">Uncharacterized protein</fullName>
    </submittedName>
</protein>
<dbReference type="KEGG" id="smam:Mal15_04350"/>
<dbReference type="PANTHER" id="PTHR37826:SF3">
    <property type="entry name" value="J DOMAIN-CONTAINING PROTEIN"/>
    <property type="match status" value="1"/>
</dbReference>
<reference evidence="2 3" key="1">
    <citation type="submission" date="2019-02" db="EMBL/GenBank/DDBJ databases">
        <title>Planctomycetal bacteria perform biofilm scaping via a novel small molecule.</title>
        <authorList>
            <person name="Jeske O."/>
            <person name="Boedeker C."/>
            <person name="Wiegand S."/>
            <person name="Breitling P."/>
            <person name="Kallscheuer N."/>
            <person name="Jogler M."/>
            <person name="Rohde M."/>
            <person name="Petersen J."/>
            <person name="Medema M.H."/>
            <person name="Surup F."/>
            <person name="Jogler C."/>
        </authorList>
    </citation>
    <scope>NUCLEOTIDE SEQUENCE [LARGE SCALE GENOMIC DNA]</scope>
    <source>
        <strain evidence="2 3">Mal15</strain>
    </source>
</reference>
<accession>A0A5B9MB51</accession>
<dbReference type="AlphaFoldDB" id="A0A5B9MB51"/>
<keyword evidence="3" id="KW-1185">Reference proteome</keyword>
<evidence type="ECO:0000313" key="3">
    <source>
        <dbReference type="Proteomes" id="UP000321353"/>
    </source>
</evidence>
<dbReference type="Proteomes" id="UP000321353">
    <property type="component" value="Chromosome"/>
</dbReference>
<keyword evidence="1" id="KW-0812">Transmembrane</keyword>
<gene>
    <name evidence="2" type="ORF">Mal15_04350</name>
</gene>
<proteinExistence type="predicted"/>
<keyword evidence="1" id="KW-1133">Transmembrane helix</keyword>
<dbReference type="RefSeq" id="WP_147866225.1">
    <property type="nucleotide sequence ID" value="NZ_CP036264.1"/>
</dbReference>